<dbReference type="InterPro" id="IPR020103">
    <property type="entry name" value="PsdUridine_synth_cat_dom_sf"/>
</dbReference>
<evidence type="ECO:0000256" key="1">
    <source>
        <dbReference type="ARBA" id="ARBA00008348"/>
    </source>
</evidence>
<sequence length="91" mass="10345">MRADENDEVVVFGKKVISRSSGNIYIALNKPAGYTCTNRTFKNEKNIFSLVDVKDRLFVVGRLDKDSTGLVILTNDGQWAEKVSHPRYQHE</sequence>
<gene>
    <name evidence="4" type="ORF">COT95_02415</name>
</gene>
<dbReference type="Gene3D" id="3.30.70.580">
    <property type="entry name" value="Pseudouridine synthase I, catalytic domain, N-terminal subdomain"/>
    <property type="match status" value="1"/>
</dbReference>
<dbReference type="GO" id="GO:0001522">
    <property type="term" value="P:pseudouridine synthesis"/>
    <property type="evidence" value="ECO:0007669"/>
    <property type="project" value="InterPro"/>
</dbReference>
<dbReference type="AlphaFoldDB" id="A0A2H0V6T0"/>
<organism evidence="4 5">
    <name type="scientific">Candidatus Falkowbacteria bacterium CG10_big_fil_rev_8_21_14_0_10_37_6</name>
    <dbReference type="NCBI Taxonomy" id="1974563"/>
    <lineage>
        <taxon>Bacteria</taxon>
        <taxon>Candidatus Falkowiibacteriota</taxon>
    </lineage>
</organism>
<evidence type="ECO:0000313" key="5">
    <source>
        <dbReference type="Proteomes" id="UP000228614"/>
    </source>
</evidence>
<evidence type="ECO:0000256" key="2">
    <source>
        <dbReference type="ARBA" id="ARBA00023235"/>
    </source>
</evidence>
<reference evidence="5" key="1">
    <citation type="submission" date="2017-09" db="EMBL/GenBank/DDBJ databases">
        <title>Depth-based differentiation of microbial function through sediment-hosted aquifers and enrichment of novel symbionts in the deep terrestrial subsurface.</title>
        <authorList>
            <person name="Probst A.J."/>
            <person name="Ladd B."/>
            <person name="Jarett J.K."/>
            <person name="Geller-Mcgrath D.E."/>
            <person name="Sieber C.M.K."/>
            <person name="Emerson J.B."/>
            <person name="Anantharaman K."/>
            <person name="Thomas B.C."/>
            <person name="Malmstrom R."/>
            <person name="Stieglmeier M."/>
            <person name="Klingl A."/>
            <person name="Woyke T."/>
            <person name="Ryan C.M."/>
            <person name="Banfield J.F."/>
        </authorList>
    </citation>
    <scope>NUCLEOTIDE SEQUENCE [LARGE SCALE GENOMIC DNA]</scope>
</reference>
<dbReference type="GO" id="GO:0003723">
    <property type="term" value="F:RNA binding"/>
    <property type="evidence" value="ECO:0007669"/>
    <property type="project" value="InterPro"/>
</dbReference>
<evidence type="ECO:0000313" key="4">
    <source>
        <dbReference type="EMBL" id="PIR94762.1"/>
    </source>
</evidence>
<evidence type="ECO:0000259" key="3">
    <source>
        <dbReference type="Pfam" id="PF00849"/>
    </source>
</evidence>
<dbReference type="Pfam" id="PF00849">
    <property type="entry name" value="PseudoU_synth_2"/>
    <property type="match status" value="1"/>
</dbReference>
<keyword evidence="2" id="KW-0413">Isomerase</keyword>
<dbReference type="PROSITE" id="PS01149">
    <property type="entry name" value="PSI_RSU"/>
    <property type="match status" value="1"/>
</dbReference>
<dbReference type="PANTHER" id="PTHR47683:SF2">
    <property type="entry name" value="RNA-BINDING S4 DOMAIN-CONTAINING PROTEIN"/>
    <property type="match status" value="1"/>
</dbReference>
<dbReference type="SUPFAM" id="SSF55120">
    <property type="entry name" value="Pseudouridine synthase"/>
    <property type="match status" value="1"/>
</dbReference>
<protein>
    <submittedName>
        <fullName evidence="4">Pseudouridine synthase</fullName>
    </submittedName>
</protein>
<comment type="caution">
    <text evidence="4">The sequence shown here is derived from an EMBL/GenBank/DDBJ whole genome shotgun (WGS) entry which is preliminary data.</text>
</comment>
<proteinExistence type="inferred from homology"/>
<accession>A0A2H0V6T0</accession>
<dbReference type="InterPro" id="IPR050343">
    <property type="entry name" value="RsuA_PseudoU_synthase"/>
</dbReference>
<dbReference type="EMBL" id="PFAN01000119">
    <property type="protein sequence ID" value="PIR94762.1"/>
    <property type="molecule type" value="Genomic_DNA"/>
</dbReference>
<dbReference type="InterPro" id="IPR020094">
    <property type="entry name" value="TruA/RsuA/RluB/E/F_N"/>
</dbReference>
<comment type="similarity">
    <text evidence="1">Belongs to the pseudouridine synthase RsuA family.</text>
</comment>
<dbReference type="PANTHER" id="PTHR47683">
    <property type="entry name" value="PSEUDOURIDINE SYNTHASE FAMILY PROTEIN-RELATED"/>
    <property type="match status" value="1"/>
</dbReference>
<dbReference type="GO" id="GO:0140098">
    <property type="term" value="F:catalytic activity, acting on RNA"/>
    <property type="evidence" value="ECO:0007669"/>
    <property type="project" value="UniProtKB-ARBA"/>
</dbReference>
<feature type="domain" description="Pseudouridine synthase RsuA/RluA-like" evidence="3">
    <location>
        <begin position="25"/>
        <end position="90"/>
    </location>
</feature>
<name>A0A2H0V6T0_9BACT</name>
<dbReference type="GO" id="GO:0006364">
    <property type="term" value="P:rRNA processing"/>
    <property type="evidence" value="ECO:0007669"/>
    <property type="project" value="UniProtKB-ARBA"/>
</dbReference>
<feature type="non-terminal residue" evidence="4">
    <location>
        <position position="91"/>
    </location>
</feature>
<dbReference type="GO" id="GO:0009982">
    <property type="term" value="F:pseudouridine synthase activity"/>
    <property type="evidence" value="ECO:0007669"/>
    <property type="project" value="InterPro"/>
</dbReference>
<dbReference type="Proteomes" id="UP000228614">
    <property type="component" value="Unassembled WGS sequence"/>
</dbReference>
<dbReference type="InterPro" id="IPR018496">
    <property type="entry name" value="PsdUridine_synth_RsuA/RluB_CS"/>
</dbReference>
<dbReference type="InterPro" id="IPR006145">
    <property type="entry name" value="PsdUridine_synth_RsuA/RluA"/>
</dbReference>